<accession>A0A0F2T8Y4</accession>
<feature type="transmembrane region" description="Helical" evidence="1">
    <location>
        <begin position="117"/>
        <end position="139"/>
    </location>
</feature>
<sequence length="147" mass="15879">MTRRAWTYFRAGRRARLVAALAGASWLPFAAAVLPAATSGFWHGVGLFALVIALTLLPLIAPSRALFRRWCLIIGWVLLVLQAALSFPFAFIPLPLVVLYLPAGVLLLLAARRTAGVAVTVVASVLTGVPYLADLAWAMDWPTNLWA</sequence>
<dbReference type="PATRIC" id="fig|359131.3.peg.6368"/>
<keyword evidence="1" id="KW-0472">Membrane</keyword>
<feature type="transmembrane region" description="Helical" evidence="1">
    <location>
        <begin position="41"/>
        <end position="60"/>
    </location>
</feature>
<dbReference type="RefSeq" id="WP_045700832.1">
    <property type="nucleotide sequence ID" value="NZ_JZKH01000062.1"/>
</dbReference>
<gene>
    <name evidence="2" type="ORF">VM95_25900</name>
</gene>
<reference evidence="2 3" key="1">
    <citation type="submission" date="2015-02" db="EMBL/GenBank/DDBJ databases">
        <authorList>
            <person name="Ju K.-S."/>
            <person name="Doroghazi J.R."/>
            <person name="Metcalf W."/>
        </authorList>
    </citation>
    <scope>NUCLEOTIDE SEQUENCE [LARGE SCALE GENOMIC DNA]</scope>
    <source>
        <strain evidence="2 3">ATCC 31215</strain>
    </source>
</reference>
<keyword evidence="1" id="KW-0812">Transmembrane</keyword>
<comment type="caution">
    <text evidence="2">The sequence shown here is derived from an EMBL/GenBank/DDBJ whole genome shotgun (WGS) entry which is preliminary data.</text>
</comment>
<keyword evidence="3" id="KW-1185">Reference proteome</keyword>
<name>A0A0F2T8Y4_STRR3</name>
<evidence type="ECO:0000313" key="3">
    <source>
        <dbReference type="Proteomes" id="UP000033699"/>
    </source>
</evidence>
<dbReference type="EMBL" id="JZKH01000062">
    <property type="protein sequence ID" value="KJS59663.1"/>
    <property type="molecule type" value="Genomic_DNA"/>
</dbReference>
<dbReference type="AlphaFoldDB" id="A0A0F2T8Y4"/>
<evidence type="ECO:0000313" key="2">
    <source>
        <dbReference type="EMBL" id="KJS59663.1"/>
    </source>
</evidence>
<dbReference type="Proteomes" id="UP000033699">
    <property type="component" value="Unassembled WGS sequence"/>
</dbReference>
<evidence type="ECO:0000256" key="1">
    <source>
        <dbReference type="SAM" id="Phobius"/>
    </source>
</evidence>
<feature type="transmembrane region" description="Helical" evidence="1">
    <location>
        <begin position="67"/>
        <end position="85"/>
    </location>
</feature>
<organism evidence="2 3">
    <name type="scientific">Streptomyces rubellomurinus (strain ATCC 31215)</name>
    <dbReference type="NCBI Taxonomy" id="359131"/>
    <lineage>
        <taxon>Bacteria</taxon>
        <taxon>Bacillati</taxon>
        <taxon>Actinomycetota</taxon>
        <taxon>Actinomycetes</taxon>
        <taxon>Kitasatosporales</taxon>
        <taxon>Streptomycetaceae</taxon>
        <taxon>Streptomyces</taxon>
    </lineage>
</organism>
<proteinExistence type="predicted"/>
<feature type="transmembrane region" description="Helical" evidence="1">
    <location>
        <begin position="91"/>
        <end position="110"/>
    </location>
</feature>
<protein>
    <submittedName>
        <fullName evidence="2">Uncharacterized protein</fullName>
    </submittedName>
</protein>
<keyword evidence="1" id="KW-1133">Transmembrane helix</keyword>